<dbReference type="RefSeq" id="WP_123243672.1">
    <property type="nucleotide sequence ID" value="NZ_JAAHBY010000144.1"/>
</dbReference>
<name>A0ABX9W8E4_9ACTN</name>
<evidence type="ECO:0000313" key="1">
    <source>
        <dbReference type="EMBL" id="RNL87118.1"/>
    </source>
</evidence>
<proteinExistence type="predicted"/>
<reference evidence="1 2" key="1">
    <citation type="submission" date="2018-11" db="EMBL/GenBank/DDBJ databases">
        <title>Micromonospora sp. PPF5-17, a new actinomycetes isolated from a hot spring soil.</title>
        <authorList>
            <person name="Thawai C."/>
        </authorList>
    </citation>
    <scope>NUCLEOTIDE SEQUENCE [LARGE SCALE GENOMIC DNA]</scope>
    <source>
        <strain evidence="1 2">PPF5-17</strain>
    </source>
</reference>
<organism evidence="1 2">
    <name type="scientific">Micromonospora solifontis</name>
    <dbReference type="NCBI Taxonomy" id="2487138"/>
    <lineage>
        <taxon>Bacteria</taxon>
        <taxon>Bacillati</taxon>
        <taxon>Actinomycetota</taxon>
        <taxon>Actinomycetes</taxon>
        <taxon>Micromonosporales</taxon>
        <taxon>Micromonosporaceae</taxon>
        <taxon>Micromonospora</taxon>
    </lineage>
</organism>
<dbReference type="EMBL" id="RJLN01000144">
    <property type="protein sequence ID" value="RNL87118.1"/>
    <property type="molecule type" value="Genomic_DNA"/>
</dbReference>
<keyword evidence="2" id="KW-1185">Reference proteome</keyword>
<protein>
    <submittedName>
        <fullName evidence="1">Uncharacterized protein</fullName>
    </submittedName>
</protein>
<comment type="caution">
    <text evidence="1">The sequence shown here is derived from an EMBL/GenBank/DDBJ whole genome shotgun (WGS) entry which is preliminary data.</text>
</comment>
<gene>
    <name evidence="1" type="ORF">EFE23_26820</name>
</gene>
<evidence type="ECO:0000313" key="2">
    <source>
        <dbReference type="Proteomes" id="UP000280698"/>
    </source>
</evidence>
<accession>A0ABX9W8E4</accession>
<dbReference type="Proteomes" id="UP000280698">
    <property type="component" value="Unassembled WGS sequence"/>
</dbReference>
<sequence>MPRWPTTPACGPTEEPEAASAAIAILKGHTMMTASTTRDAMLPPNWDHGIAPMAAAVIGARARDDRVPQRWGSRLRSSLQIWTVAGELAELINPKFDAGCTLTTT</sequence>